<reference evidence="1 2" key="1">
    <citation type="submission" date="2013-05" db="EMBL/GenBank/DDBJ databases">
        <title>Draft genome sequence of Rubidibacter lacunae KORDI 51-2.</title>
        <authorList>
            <person name="Choi D.H."/>
            <person name="Noh J.H."/>
            <person name="Kwon K.-K."/>
            <person name="Lee J.-H."/>
            <person name="Ryu J.-Y."/>
        </authorList>
    </citation>
    <scope>NUCLEOTIDE SEQUENCE [LARGE SCALE GENOMIC DNA]</scope>
    <source>
        <strain evidence="1 2">KORDI 51-2</strain>
    </source>
</reference>
<keyword evidence="2" id="KW-1185">Reference proteome</keyword>
<name>U5DQT8_9CHRO</name>
<organism evidence="1 2">
    <name type="scientific">Rubidibacter lacunae KORDI 51-2</name>
    <dbReference type="NCBI Taxonomy" id="582515"/>
    <lineage>
        <taxon>Bacteria</taxon>
        <taxon>Bacillati</taxon>
        <taxon>Cyanobacteriota</taxon>
        <taxon>Cyanophyceae</taxon>
        <taxon>Oscillatoriophycideae</taxon>
        <taxon>Chroococcales</taxon>
        <taxon>Aphanothecaceae</taxon>
        <taxon>Rubidibacter</taxon>
    </lineage>
</organism>
<proteinExistence type="predicted"/>
<dbReference type="EMBL" id="ASSJ01000001">
    <property type="protein sequence ID" value="ERN43197.1"/>
    <property type="molecule type" value="Genomic_DNA"/>
</dbReference>
<comment type="caution">
    <text evidence="1">The sequence shown here is derived from an EMBL/GenBank/DDBJ whole genome shotgun (WGS) entry which is preliminary data.</text>
</comment>
<dbReference type="Proteomes" id="UP000016960">
    <property type="component" value="Unassembled WGS sequence"/>
</dbReference>
<evidence type="ECO:0000313" key="2">
    <source>
        <dbReference type="Proteomes" id="UP000016960"/>
    </source>
</evidence>
<dbReference type="AlphaFoldDB" id="U5DQT8"/>
<dbReference type="RefSeq" id="WP_022603743.1">
    <property type="nucleotide sequence ID" value="NZ_ASSJ01000001.1"/>
</dbReference>
<sequence length="217" mass="24465">MTTQFEKLLENVIREVSFLTIADTRYVPGALLESQNVDRFTDRVQSFLVPDFFQQSDFRTVLSASNFALAHAASTFRGIAALSLLSFLGLKVSTNRHFEVSITVEEVKVRHYENPDMGLVAFERAFLQFKERDEDTFRLLRDRFLVFSSYYASRFRLEFAAGSGLEGEVEFDNSSVSVEAGAAIERQADVILVSNNISVPFAVSGYRVTKRGTILES</sequence>
<gene>
    <name evidence="1" type="ORF">KR51_00000910</name>
</gene>
<evidence type="ECO:0000313" key="1">
    <source>
        <dbReference type="EMBL" id="ERN43197.1"/>
    </source>
</evidence>
<accession>U5DQT8</accession>
<dbReference type="InParanoid" id="U5DQT8"/>
<dbReference type="STRING" id="582515.KR51_00000910"/>
<protein>
    <submittedName>
        <fullName evidence="1">Uncharacterized protein</fullName>
    </submittedName>
</protein>